<sequence>MYTFLYNKFFNFLKSKKSYDPEFNAIGLVFFIQIIHVFLLIKLIGLKVPAFSKDYMTNKLMFIPFGAVWLYIVYLYFKRKTTQIKFEIVSQKHFVILLIFSLLLPLILLIEFSKK</sequence>
<keyword evidence="3" id="KW-1185">Reference proteome</keyword>
<evidence type="ECO:0000256" key="1">
    <source>
        <dbReference type="SAM" id="Phobius"/>
    </source>
</evidence>
<dbReference type="EMBL" id="AP024749">
    <property type="protein sequence ID" value="BCY27418.1"/>
    <property type="molecule type" value="Genomic_DNA"/>
</dbReference>
<dbReference type="Proteomes" id="UP000825258">
    <property type="component" value="Chromosome"/>
</dbReference>
<feature type="transmembrane region" description="Helical" evidence="1">
    <location>
        <begin position="60"/>
        <end position="77"/>
    </location>
</feature>
<keyword evidence="1" id="KW-0472">Membrane</keyword>
<proteinExistence type="predicted"/>
<evidence type="ECO:0000313" key="2">
    <source>
        <dbReference type="EMBL" id="BCY27418.1"/>
    </source>
</evidence>
<gene>
    <name evidence="2" type="ORF">KK2020170_02860</name>
</gene>
<reference evidence="2 3" key="1">
    <citation type="submission" date="2021-06" db="EMBL/GenBank/DDBJ databases">
        <title>Whole genome sequences of Flavobacterium sp. KK2020170 and assembly.</title>
        <authorList>
            <person name="Kitahara K."/>
            <person name="Miyoshi S."/>
            <person name="Uesaka K."/>
        </authorList>
    </citation>
    <scope>NUCLEOTIDE SEQUENCE [LARGE SCALE GENOMIC DNA]</scope>
    <source>
        <strain evidence="2 3">KK2020170</strain>
    </source>
</reference>
<name>A0ABN6HS21_9FLAO</name>
<keyword evidence="1" id="KW-0812">Transmembrane</keyword>
<protein>
    <submittedName>
        <fullName evidence="2">Uncharacterized protein</fullName>
    </submittedName>
</protein>
<feature type="transmembrane region" description="Helical" evidence="1">
    <location>
        <begin position="25"/>
        <end position="48"/>
    </location>
</feature>
<organism evidence="2 3">
    <name type="scientific">Flavobacterium okayamense</name>
    <dbReference type="NCBI Taxonomy" id="2830782"/>
    <lineage>
        <taxon>Bacteria</taxon>
        <taxon>Pseudomonadati</taxon>
        <taxon>Bacteroidota</taxon>
        <taxon>Flavobacteriia</taxon>
        <taxon>Flavobacteriales</taxon>
        <taxon>Flavobacteriaceae</taxon>
        <taxon>Flavobacterium</taxon>
    </lineage>
</organism>
<accession>A0ABN6HS21</accession>
<keyword evidence="1" id="KW-1133">Transmembrane helix</keyword>
<dbReference type="RefSeq" id="WP_221259042.1">
    <property type="nucleotide sequence ID" value="NZ_AP024749.1"/>
</dbReference>
<feature type="transmembrane region" description="Helical" evidence="1">
    <location>
        <begin position="93"/>
        <end position="112"/>
    </location>
</feature>
<evidence type="ECO:0000313" key="3">
    <source>
        <dbReference type="Proteomes" id="UP000825258"/>
    </source>
</evidence>